<dbReference type="Proteomes" id="UP000178985">
    <property type="component" value="Unassembled WGS sequence"/>
</dbReference>
<accession>A0A1F6V306</accession>
<evidence type="ECO:0000313" key="3">
    <source>
        <dbReference type="EMBL" id="OGI63919.1"/>
    </source>
</evidence>
<protein>
    <submittedName>
        <fullName evidence="3">Uncharacterized protein</fullName>
    </submittedName>
</protein>
<proteinExistence type="predicted"/>
<dbReference type="AlphaFoldDB" id="A0A1F6V306"/>
<evidence type="ECO:0000256" key="2">
    <source>
        <dbReference type="SAM" id="Phobius"/>
    </source>
</evidence>
<feature type="region of interest" description="Disordered" evidence="1">
    <location>
        <begin position="1"/>
        <end position="23"/>
    </location>
</feature>
<evidence type="ECO:0000313" key="4">
    <source>
        <dbReference type="Proteomes" id="UP000178985"/>
    </source>
</evidence>
<evidence type="ECO:0000256" key="1">
    <source>
        <dbReference type="SAM" id="MobiDB-lite"/>
    </source>
</evidence>
<name>A0A1F6V306_9BACT</name>
<keyword evidence="2" id="KW-0812">Transmembrane</keyword>
<reference evidence="3 4" key="1">
    <citation type="journal article" date="2016" name="Nat. Commun.">
        <title>Thousands of microbial genomes shed light on interconnected biogeochemical processes in an aquifer system.</title>
        <authorList>
            <person name="Anantharaman K."/>
            <person name="Brown C.T."/>
            <person name="Hug L.A."/>
            <person name="Sharon I."/>
            <person name="Castelle C.J."/>
            <person name="Probst A.J."/>
            <person name="Thomas B.C."/>
            <person name="Singh A."/>
            <person name="Wilkins M.J."/>
            <person name="Karaoz U."/>
            <person name="Brodie E.L."/>
            <person name="Williams K.H."/>
            <person name="Hubbard S.S."/>
            <person name="Banfield J.F."/>
        </authorList>
    </citation>
    <scope>NUCLEOTIDE SEQUENCE [LARGE SCALE GENOMIC DNA]</scope>
</reference>
<sequence length="181" mass="20510">MAHDSKSSSKEKEAPSKTPSRIKVSKERENPMVWIWRALIFIIVVSLILGIKDCAGCGSKSTSDDSTENEDRTEVLVYELVNVNGKTYQDSLARGFAGYQSKKHSDPFIFEITEEVLKKGDLDRDIRFESDYSIVVMLPERDFPNKWFTVYYCGEGPLVISKPVGLGKVYIYKSKEPIPCL</sequence>
<feature type="compositionally biased region" description="Basic and acidic residues" evidence="1">
    <location>
        <begin position="1"/>
        <end position="15"/>
    </location>
</feature>
<keyword evidence="2" id="KW-0472">Membrane</keyword>
<keyword evidence="2" id="KW-1133">Transmembrane helix</keyword>
<organism evidence="3 4">
    <name type="scientific">Candidatus Nomurabacteria bacterium RIFCSPHIGHO2_01_FULL_40_20</name>
    <dbReference type="NCBI Taxonomy" id="1801738"/>
    <lineage>
        <taxon>Bacteria</taxon>
        <taxon>Candidatus Nomuraibacteriota</taxon>
    </lineage>
</organism>
<dbReference type="EMBL" id="MFTO01000011">
    <property type="protein sequence ID" value="OGI63919.1"/>
    <property type="molecule type" value="Genomic_DNA"/>
</dbReference>
<feature type="transmembrane region" description="Helical" evidence="2">
    <location>
        <begin position="33"/>
        <end position="51"/>
    </location>
</feature>
<comment type="caution">
    <text evidence="3">The sequence shown here is derived from an EMBL/GenBank/DDBJ whole genome shotgun (WGS) entry which is preliminary data.</text>
</comment>
<gene>
    <name evidence="3" type="ORF">A2733_01655</name>
</gene>